<protein>
    <submittedName>
        <fullName evidence="1">Uncharacterized protein</fullName>
    </submittedName>
</protein>
<accession>A0A8T0R7W6</accession>
<keyword evidence="2" id="KW-1185">Reference proteome</keyword>
<reference evidence="1" key="1">
    <citation type="submission" date="2020-05" db="EMBL/GenBank/DDBJ databases">
        <title>WGS assembly of Panicum virgatum.</title>
        <authorList>
            <person name="Lovell J.T."/>
            <person name="Jenkins J."/>
            <person name="Shu S."/>
            <person name="Juenger T.E."/>
            <person name="Schmutz J."/>
        </authorList>
    </citation>
    <scope>NUCLEOTIDE SEQUENCE</scope>
    <source>
        <strain evidence="1">AP13</strain>
    </source>
</reference>
<sequence>MALLRDCWLVVITDDQLQYDRSTESFFQVCTPEAEFMPRDPRVSGVYVPSRIDDACRWRCTPDQAVAIAGSSIWGLVHVIGRLGNQAGIAGLETNGSVHGTTACSYGGRTRSIYRQACQTRPRPCIRMGARAMAMATF</sequence>
<gene>
    <name evidence="1" type="ORF">PVAP13_6KG019156</name>
</gene>
<comment type="caution">
    <text evidence="1">The sequence shown here is derived from an EMBL/GenBank/DDBJ whole genome shotgun (WGS) entry which is preliminary data.</text>
</comment>
<proteinExistence type="predicted"/>
<name>A0A8T0R7W6_PANVG</name>
<dbReference type="EMBL" id="CM029047">
    <property type="protein sequence ID" value="KAG2581198.1"/>
    <property type="molecule type" value="Genomic_DNA"/>
</dbReference>
<evidence type="ECO:0000313" key="2">
    <source>
        <dbReference type="Proteomes" id="UP000823388"/>
    </source>
</evidence>
<evidence type="ECO:0000313" key="1">
    <source>
        <dbReference type="EMBL" id="KAG2581198.1"/>
    </source>
</evidence>
<dbReference type="AlphaFoldDB" id="A0A8T0R7W6"/>
<dbReference type="Proteomes" id="UP000823388">
    <property type="component" value="Chromosome 6K"/>
</dbReference>
<organism evidence="1 2">
    <name type="scientific">Panicum virgatum</name>
    <name type="common">Blackwell switchgrass</name>
    <dbReference type="NCBI Taxonomy" id="38727"/>
    <lineage>
        <taxon>Eukaryota</taxon>
        <taxon>Viridiplantae</taxon>
        <taxon>Streptophyta</taxon>
        <taxon>Embryophyta</taxon>
        <taxon>Tracheophyta</taxon>
        <taxon>Spermatophyta</taxon>
        <taxon>Magnoliopsida</taxon>
        <taxon>Liliopsida</taxon>
        <taxon>Poales</taxon>
        <taxon>Poaceae</taxon>
        <taxon>PACMAD clade</taxon>
        <taxon>Panicoideae</taxon>
        <taxon>Panicodae</taxon>
        <taxon>Paniceae</taxon>
        <taxon>Panicinae</taxon>
        <taxon>Panicum</taxon>
        <taxon>Panicum sect. Hiantes</taxon>
    </lineage>
</organism>